<dbReference type="EMBL" id="JARYZI010000012">
    <property type="protein sequence ID" value="MDH8679493.1"/>
    <property type="molecule type" value="Genomic_DNA"/>
</dbReference>
<evidence type="ECO:0000256" key="4">
    <source>
        <dbReference type="ARBA" id="ARBA00023136"/>
    </source>
</evidence>
<protein>
    <submittedName>
        <fullName evidence="6">ZIP family metal transporter</fullName>
    </submittedName>
</protein>
<dbReference type="PANTHER" id="PTHR11040">
    <property type="entry name" value="ZINC/IRON TRANSPORTER"/>
    <property type="match status" value="1"/>
</dbReference>
<evidence type="ECO:0000256" key="5">
    <source>
        <dbReference type="SAM" id="Phobius"/>
    </source>
</evidence>
<name>A0ABT6NGD4_9FIRM</name>
<organism evidence="6 7">
    <name type="scientific">Fusibacter bizertensis</name>
    <dbReference type="NCBI Taxonomy" id="1488331"/>
    <lineage>
        <taxon>Bacteria</taxon>
        <taxon>Bacillati</taxon>
        <taxon>Bacillota</taxon>
        <taxon>Clostridia</taxon>
        <taxon>Eubacteriales</taxon>
        <taxon>Eubacteriales Family XII. Incertae Sedis</taxon>
        <taxon>Fusibacter</taxon>
    </lineage>
</organism>
<accession>A0ABT6NGD4</accession>
<evidence type="ECO:0000256" key="3">
    <source>
        <dbReference type="ARBA" id="ARBA00022989"/>
    </source>
</evidence>
<gene>
    <name evidence="6" type="ORF">QE109_15145</name>
</gene>
<sequence>MAIFALSAMVVNSIGILVIYKNKVWAEKNVEYFMCFAAGVLISSPLIMAFPQAIEKNPNAGLAALIGFVFMFFSNRIIKHKTKQHELAFGITALEGIGIHSFIDGIIYSVAFNVNIFIGILAGIGLVVHEFAEGVITFSVLTKAGLSDKKAIFYAFLVAALTTPIGAFIAFPFVSKLNSSILGLALGFVVGVLIYISASHLLPEVRENEREHSYLAFLAGVGLAMLILLSKQ</sequence>
<keyword evidence="7" id="KW-1185">Reference proteome</keyword>
<evidence type="ECO:0000313" key="6">
    <source>
        <dbReference type="EMBL" id="MDH8679493.1"/>
    </source>
</evidence>
<dbReference type="Pfam" id="PF02535">
    <property type="entry name" value="Zip"/>
    <property type="match status" value="1"/>
</dbReference>
<keyword evidence="2 5" id="KW-0812">Transmembrane</keyword>
<feature type="transmembrane region" description="Helical" evidence="5">
    <location>
        <begin position="32"/>
        <end position="54"/>
    </location>
</feature>
<comment type="caution">
    <text evidence="6">The sequence shown here is derived from an EMBL/GenBank/DDBJ whole genome shotgun (WGS) entry which is preliminary data.</text>
</comment>
<dbReference type="RefSeq" id="WP_281095388.1">
    <property type="nucleotide sequence ID" value="NZ_JARYZI010000012.1"/>
</dbReference>
<feature type="transmembrane region" description="Helical" evidence="5">
    <location>
        <begin position="60"/>
        <end position="78"/>
    </location>
</feature>
<reference evidence="6 7" key="1">
    <citation type="submission" date="2023-04" db="EMBL/GenBank/DDBJ databases">
        <title>Fusibacter bizertensis strain WBS, isolated from littoral bottom sediments of the Arctic seas - biochemical and genomic analysis.</title>
        <authorList>
            <person name="Brioukhanov A.L."/>
        </authorList>
    </citation>
    <scope>NUCLEOTIDE SEQUENCE [LARGE SCALE GENOMIC DNA]</scope>
    <source>
        <strain evidence="6 7">WBS</strain>
    </source>
</reference>
<feature type="transmembrane region" description="Helical" evidence="5">
    <location>
        <begin position="153"/>
        <end position="174"/>
    </location>
</feature>
<keyword evidence="3 5" id="KW-1133">Transmembrane helix</keyword>
<feature type="transmembrane region" description="Helical" evidence="5">
    <location>
        <begin position="214"/>
        <end position="230"/>
    </location>
</feature>
<comment type="subcellular location">
    <subcellularLocation>
        <location evidence="1">Membrane</location>
        <topology evidence="1">Multi-pass membrane protein</topology>
    </subcellularLocation>
</comment>
<evidence type="ECO:0000313" key="7">
    <source>
        <dbReference type="Proteomes" id="UP001158045"/>
    </source>
</evidence>
<feature type="transmembrane region" description="Helical" evidence="5">
    <location>
        <begin position="180"/>
        <end position="202"/>
    </location>
</feature>
<dbReference type="Proteomes" id="UP001158045">
    <property type="component" value="Unassembled WGS sequence"/>
</dbReference>
<evidence type="ECO:0000256" key="2">
    <source>
        <dbReference type="ARBA" id="ARBA00022692"/>
    </source>
</evidence>
<feature type="transmembrane region" description="Helical" evidence="5">
    <location>
        <begin position="6"/>
        <end position="25"/>
    </location>
</feature>
<dbReference type="PANTHER" id="PTHR11040:SF44">
    <property type="entry name" value="PROTEIN ZNTC-RELATED"/>
    <property type="match status" value="1"/>
</dbReference>
<dbReference type="InterPro" id="IPR003689">
    <property type="entry name" value="ZIP"/>
</dbReference>
<proteinExistence type="predicted"/>
<evidence type="ECO:0000256" key="1">
    <source>
        <dbReference type="ARBA" id="ARBA00004141"/>
    </source>
</evidence>
<keyword evidence="4 5" id="KW-0472">Membrane</keyword>
<feature type="transmembrane region" description="Helical" evidence="5">
    <location>
        <begin position="116"/>
        <end position="141"/>
    </location>
</feature>